<name>A0ABQ0HWD8_GORRU</name>
<reference evidence="1 2" key="1">
    <citation type="submission" date="2012-08" db="EMBL/GenBank/DDBJ databases">
        <title>Whole genome shotgun sequence of Gordonia rubripertincta NBRC 101908.</title>
        <authorList>
            <person name="Takarada H."/>
            <person name="Hosoyama A."/>
            <person name="Tsuchikane K."/>
            <person name="Katsumata H."/>
            <person name="Baba S."/>
            <person name="Ohji S."/>
            <person name="Yamazaki S."/>
            <person name="Fujita N."/>
        </authorList>
    </citation>
    <scope>NUCLEOTIDE SEQUENCE [LARGE SCALE GENOMIC DNA]</scope>
    <source>
        <strain evidence="1 2">NBRC 101908</strain>
    </source>
</reference>
<comment type="caution">
    <text evidence="1">The sequence shown here is derived from an EMBL/GenBank/DDBJ whole genome shotgun (WGS) entry which is preliminary data.</text>
</comment>
<keyword evidence="2" id="KW-1185">Reference proteome</keyword>
<evidence type="ECO:0000313" key="2">
    <source>
        <dbReference type="Proteomes" id="UP000010744"/>
    </source>
</evidence>
<gene>
    <name evidence="1" type="ORF">GORBP_075_00750</name>
</gene>
<proteinExistence type="predicted"/>
<protein>
    <submittedName>
        <fullName evidence="1">Uncharacterized protein</fullName>
    </submittedName>
</protein>
<dbReference type="EMBL" id="BAHB01000075">
    <property type="protein sequence ID" value="GAB86573.1"/>
    <property type="molecule type" value="Genomic_DNA"/>
</dbReference>
<sequence length="97" mass="10400">MFERDGRLFEEQARNHDQVFGHDLGIRLVEGQEVTSNFRIEIRRVDVIGQRRALLPATTVAALAARTVGATAPTRITTAGVALHAGTPLTSGAALPP</sequence>
<dbReference type="Proteomes" id="UP000010744">
    <property type="component" value="Unassembled WGS sequence"/>
</dbReference>
<accession>A0ABQ0HWD8</accession>
<evidence type="ECO:0000313" key="1">
    <source>
        <dbReference type="EMBL" id="GAB86573.1"/>
    </source>
</evidence>
<organism evidence="1 2">
    <name type="scientific">Gordonia rubripertincta NBRC 101908</name>
    <dbReference type="NCBI Taxonomy" id="1077975"/>
    <lineage>
        <taxon>Bacteria</taxon>
        <taxon>Bacillati</taxon>
        <taxon>Actinomycetota</taxon>
        <taxon>Actinomycetes</taxon>
        <taxon>Mycobacteriales</taxon>
        <taxon>Gordoniaceae</taxon>
        <taxon>Gordonia</taxon>
    </lineage>
</organism>